<keyword evidence="2" id="KW-0472">Membrane</keyword>
<dbReference type="GO" id="GO:0005886">
    <property type="term" value="C:plasma membrane"/>
    <property type="evidence" value="ECO:0007669"/>
    <property type="project" value="UniProtKB-SubCell"/>
</dbReference>
<feature type="signal peptide" evidence="2">
    <location>
        <begin position="1"/>
        <end position="19"/>
    </location>
</feature>
<dbReference type="EMBL" id="PIUM01000045">
    <property type="protein sequence ID" value="PKU21739.1"/>
    <property type="molecule type" value="Genomic_DNA"/>
</dbReference>
<keyword evidence="4" id="KW-1185">Reference proteome</keyword>
<dbReference type="PROSITE" id="PS51257">
    <property type="entry name" value="PROKAR_LIPOPROTEIN"/>
    <property type="match status" value="1"/>
</dbReference>
<accession>A0A2N3PMV7</accession>
<sequence>MLRSYAALPIVAVVAALSACTVGPDYQPPRIAAPDTWSEATDGLNQGPDAAPRLARWWTGFRDPELDHLVEEAIAGNHDLRIAAQRILAARADRTIAAAGYYPSLSAQTTAQRAQQSKNLTLPQVRSLSNTFQAGFDASWEIDLFGKTRRTVEAADATLDATTWDRRAVLVSLLGELGTDYSQLRSAQERIRIARQTIAADQDALDLAQQKFANGMGTELDVAQARAELETVRASLPQFETMVAQNAHAIAVLLGREPGALKVELADLPGILPPVPPNLPSSLPSEVVRNRPDIRSAERTLAAANAEIGVAIAQEFPSFTLTPSIGWEAGTMNKLLTSQGLIWGLAGGANLPLFQGGALEANVDKARALAEEDRLSYQHTVLAAFQDVEDSLVALTNEERRQTALRQAVEANRLALQRATELYRSGLGGFINVVNSERNLNTAEDGLAQSALTRVQQSIAFYKALGGGWQSLDQTAEGKAEKGN</sequence>
<dbReference type="Pfam" id="PF02321">
    <property type="entry name" value="OEP"/>
    <property type="match status" value="2"/>
</dbReference>
<evidence type="ECO:0000256" key="2">
    <source>
        <dbReference type="RuleBase" id="RU362097"/>
    </source>
</evidence>
<dbReference type="InterPro" id="IPR003423">
    <property type="entry name" value="OMP_efflux"/>
</dbReference>
<name>A0A2N3PMV7_9PROT</name>
<dbReference type="Gene3D" id="1.20.1600.10">
    <property type="entry name" value="Outer membrane efflux proteins (OEP)"/>
    <property type="match status" value="1"/>
</dbReference>
<organism evidence="3 4">
    <name type="scientific">Telmatospirillum siberiense</name>
    <dbReference type="NCBI Taxonomy" id="382514"/>
    <lineage>
        <taxon>Bacteria</taxon>
        <taxon>Pseudomonadati</taxon>
        <taxon>Pseudomonadota</taxon>
        <taxon>Alphaproteobacteria</taxon>
        <taxon>Rhodospirillales</taxon>
        <taxon>Rhodospirillaceae</taxon>
        <taxon>Telmatospirillum</taxon>
    </lineage>
</organism>
<evidence type="ECO:0000313" key="3">
    <source>
        <dbReference type="EMBL" id="PKU21739.1"/>
    </source>
</evidence>
<keyword evidence="2" id="KW-0732">Signal</keyword>
<dbReference type="PANTHER" id="PTHR30203:SF25">
    <property type="entry name" value="OUTER MEMBRANE PROTEIN-RELATED"/>
    <property type="match status" value="1"/>
</dbReference>
<feature type="chain" id="PRO_5014489163" evidence="2">
    <location>
        <begin position="20"/>
        <end position="484"/>
    </location>
</feature>
<dbReference type="SUPFAM" id="SSF56954">
    <property type="entry name" value="Outer membrane efflux proteins (OEP)"/>
    <property type="match status" value="1"/>
</dbReference>
<keyword evidence="2" id="KW-0812">Transmembrane</keyword>
<reference evidence="4" key="1">
    <citation type="submission" date="2017-12" db="EMBL/GenBank/DDBJ databases">
        <title>Draft genome sequence of Telmatospirillum siberiense 26-4b1T, an acidotolerant peatland alphaproteobacterium potentially involved in sulfur cycling.</title>
        <authorList>
            <person name="Hausmann B."/>
            <person name="Pjevac P."/>
            <person name="Schreck K."/>
            <person name="Herbold C.W."/>
            <person name="Daims H."/>
            <person name="Wagner M."/>
            <person name="Pester M."/>
            <person name="Loy A."/>
        </authorList>
    </citation>
    <scope>NUCLEOTIDE SEQUENCE [LARGE SCALE GENOMIC DNA]</scope>
    <source>
        <strain evidence="4">26-4b1</strain>
    </source>
</reference>
<dbReference type="Gene3D" id="2.20.200.10">
    <property type="entry name" value="Outer membrane efflux proteins (OEP)"/>
    <property type="match status" value="1"/>
</dbReference>
<keyword evidence="2" id="KW-1134">Transmembrane beta strand</keyword>
<comment type="subcellular location">
    <subcellularLocation>
        <location evidence="2">Cell membrane</location>
        <topology evidence="2">Lipid-anchor</topology>
    </subcellularLocation>
</comment>
<dbReference type="NCBIfam" id="TIGR01845">
    <property type="entry name" value="outer_NodT"/>
    <property type="match status" value="1"/>
</dbReference>
<dbReference type="InterPro" id="IPR010131">
    <property type="entry name" value="MdtP/NodT-like"/>
</dbReference>
<keyword evidence="2" id="KW-0564">Palmitate</keyword>
<dbReference type="OrthoDB" id="9783100at2"/>
<dbReference type="GO" id="GO:0015562">
    <property type="term" value="F:efflux transmembrane transporter activity"/>
    <property type="evidence" value="ECO:0007669"/>
    <property type="project" value="InterPro"/>
</dbReference>
<dbReference type="RefSeq" id="WP_101253422.1">
    <property type="nucleotide sequence ID" value="NZ_PIUM01000045.1"/>
</dbReference>
<dbReference type="Proteomes" id="UP000233293">
    <property type="component" value="Unassembled WGS sequence"/>
</dbReference>
<dbReference type="PANTHER" id="PTHR30203">
    <property type="entry name" value="OUTER MEMBRANE CATION EFFLUX PROTEIN"/>
    <property type="match status" value="1"/>
</dbReference>
<protein>
    <submittedName>
        <fullName evidence="3">RND transporter</fullName>
    </submittedName>
</protein>
<comment type="similarity">
    <text evidence="1 2">Belongs to the outer membrane factor (OMF) (TC 1.B.17) family.</text>
</comment>
<evidence type="ECO:0000256" key="1">
    <source>
        <dbReference type="ARBA" id="ARBA00007613"/>
    </source>
</evidence>
<dbReference type="AlphaFoldDB" id="A0A2N3PMV7"/>
<proteinExistence type="inferred from homology"/>
<gene>
    <name evidence="3" type="ORF">CWS72_25195</name>
</gene>
<keyword evidence="2" id="KW-0449">Lipoprotein</keyword>
<comment type="caution">
    <text evidence="3">The sequence shown here is derived from an EMBL/GenBank/DDBJ whole genome shotgun (WGS) entry which is preliminary data.</text>
</comment>
<evidence type="ECO:0000313" key="4">
    <source>
        <dbReference type="Proteomes" id="UP000233293"/>
    </source>
</evidence>